<name>A0A1X0NQ67_9TRYP</name>
<keyword evidence="2" id="KW-1185">Reference proteome</keyword>
<organism evidence="1 2">
    <name type="scientific">Trypanosoma theileri</name>
    <dbReference type="NCBI Taxonomy" id="67003"/>
    <lineage>
        <taxon>Eukaryota</taxon>
        <taxon>Discoba</taxon>
        <taxon>Euglenozoa</taxon>
        <taxon>Kinetoplastea</taxon>
        <taxon>Metakinetoplastina</taxon>
        <taxon>Trypanosomatida</taxon>
        <taxon>Trypanosomatidae</taxon>
        <taxon>Trypanosoma</taxon>
    </lineage>
</organism>
<dbReference type="GeneID" id="39987522"/>
<dbReference type="VEuPathDB" id="TriTrypDB:TM35_000251510"/>
<reference evidence="1 2" key="1">
    <citation type="submission" date="2017-03" db="EMBL/GenBank/DDBJ databases">
        <title>An alternative strategy for trypanosome survival in the mammalian bloodstream revealed through genome and transcriptome analysis of the ubiquitous bovine parasite Trypanosoma (Megatrypanum) theileri.</title>
        <authorList>
            <person name="Kelly S."/>
            <person name="Ivens A."/>
            <person name="Mott A."/>
            <person name="O'Neill E."/>
            <person name="Emms D."/>
            <person name="Macleod O."/>
            <person name="Voorheis P."/>
            <person name="Matthews J."/>
            <person name="Matthews K."/>
            <person name="Carrington M."/>
        </authorList>
    </citation>
    <scope>NUCLEOTIDE SEQUENCE [LARGE SCALE GENOMIC DNA]</scope>
    <source>
        <strain evidence="1">Edinburgh</strain>
    </source>
</reference>
<proteinExistence type="predicted"/>
<dbReference type="AlphaFoldDB" id="A0A1X0NQ67"/>
<dbReference type="RefSeq" id="XP_028880921.1">
    <property type="nucleotide sequence ID" value="XM_029027742.1"/>
</dbReference>
<gene>
    <name evidence="1" type="ORF">TM35_000251510</name>
</gene>
<dbReference type="Proteomes" id="UP000192257">
    <property type="component" value="Unassembled WGS sequence"/>
</dbReference>
<dbReference type="OrthoDB" id="262785at2759"/>
<dbReference type="EMBL" id="NBCO01000025">
    <property type="protein sequence ID" value="ORC86855.1"/>
    <property type="molecule type" value="Genomic_DNA"/>
</dbReference>
<protein>
    <submittedName>
        <fullName evidence="1">Hemagluttinin family protein</fullName>
    </submittedName>
</protein>
<sequence>MDVKYVTPLDYAKGGEANTFTVVLSEPGEYQLYLGTRSTETDPKIRHNVTITVAPCDPCGFSPTYSFIESNVSMRFESATGSGGNSLSLQDKVRIVPVSQGTTGRPCENPTGPFAALTLDPNASESSTAMTVFNFFAGNTSEYLGDYYICYQKSASQSNYAIVTDTTGKPVTFSIYPQLSTRVVPCLDTPSYLQAVLFTFELDTTSYPKLTFSDKDEFFLLPGNVECNAEGASNASGVIHSVFDKLEGDNVSLWVSKLPDGHETKNYKLCFRLQAATVFHAVTRSPLSVSPQDPATITTKPAFITPETDSFSMFIYGTKLSAQDEVYVVNASERCDERCDETLTPTPLPAAEYTKSFVNETLLELNFTKAIGTDVALAVCYRRAQSLLVRLAVYHIGNRNPTSYNTSFVPRLGTRPLLTFLGVGLSKNDRVMIVNEGAYCDEAE</sequence>
<evidence type="ECO:0000313" key="2">
    <source>
        <dbReference type="Proteomes" id="UP000192257"/>
    </source>
</evidence>
<feature type="non-terminal residue" evidence="1">
    <location>
        <position position="444"/>
    </location>
</feature>
<evidence type="ECO:0000313" key="1">
    <source>
        <dbReference type="EMBL" id="ORC86855.1"/>
    </source>
</evidence>
<comment type="caution">
    <text evidence="1">The sequence shown here is derived from an EMBL/GenBank/DDBJ whole genome shotgun (WGS) entry which is preliminary data.</text>
</comment>
<dbReference type="STRING" id="67003.A0A1X0NQ67"/>
<accession>A0A1X0NQ67</accession>